<dbReference type="GO" id="GO:0005694">
    <property type="term" value="C:chromosome"/>
    <property type="evidence" value="ECO:0007669"/>
    <property type="project" value="UniProtKB-ARBA"/>
</dbReference>
<dbReference type="GO" id="GO:0016787">
    <property type="term" value="F:hydrolase activity"/>
    <property type="evidence" value="ECO:0007669"/>
    <property type="project" value="UniProtKB-KW"/>
</dbReference>
<dbReference type="GO" id="GO:0043139">
    <property type="term" value="F:5'-3' DNA helicase activity"/>
    <property type="evidence" value="ECO:0007669"/>
    <property type="project" value="TreeGrafter"/>
</dbReference>
<dbReference type="OrthoDB" id="9757917at2"/>
<dbReference type="InterPro" id="IPR041679">
    <property type="entry name" value="DNA2/NAM7-like_C"/>
</dbReference>
<dbReference type="Gene3D" id="3.40.50.300">
    <property type="entry name" value="P-loop containing nucleotide triphosphate hydrolases"/>
    <property type="match status" value="2"/>
</dbReference>
<evidence type="ECO:0000256" key="5">
    <source>
        <dbReference type="ARBA" id="ARBA00022840"/>
    </source>
</evidence>
<evidence type="ECO:0000313" key="8">
    <source>
        <dbReference type="EMBL" id="TDW96065.1"/>
    </source>
</evidence>
<evidence type="ECO:0000313" key="9">
    <source>
        <dbReference type="Proteomes" id="UP000294498"/>
    </source>
</evidence>
<dbReference type="PANTHER" id="PTHR43788:SF8">
    <property type="entry name" value="DNA-BINDING PROTEIN SMUBP-2"/>
    <property type="match status" value="1"/>
</dbReference>
<dbReference type="Proteomes" id="UP000294498">
    <property type="component" value="Unassembled WGS sequence"/>
</dbReference>
<keyword evidence="3" id="KW-0378">Hydrolase</keyword>
<dbReference type="CDD" id="cd18808">
    <property type="entry name" value="SF1_C_Upf1"/>
    <property type="match status" value="1"/>
</dbReference>
<proteinExistence type="inferred from homology"/>
<dbReference type="RefSeq" id="WP_133996005.1">
    <property type="nucleotide sequence ID" value="NZ_SODV01000002.1"/>
</dbReference>
<evidence type="ECO:0000256" key="2">
    <source>
        <dbReference type="ARBA" id="ARBA00022741"/>
    </source>
</evidence>
<dbReference type="InterPro" id="IPR014001">
    <property type="entry name" value="Helicase_ATP-bd"/>
</dbReference>
<name>A0A4R8DF38_9BACT</name>
<evidence type="ECO:0000259" key="7">
    <source>
        <dbReference type="SMART" id="SM00487"/>
    </source>
</evidence>
<gene>
    <name evidence="8" type="ORF">EDB95_3887</name>
</gene>
<dbReference type="InterPro" id="IPR047187">
    <property type="entry name" value="SF1_C_Upf1"/>
</dbReference>
<accession>A0A4R8DF38</accession>
<evidence type="ECO:0000256" key="3">
    <source>
        <dbReference type="ARBA" id="ARBA00022801"/>
    </source>
</evidence>
<dbReference type="InterPro" id="IPR041677">
    <property type="entry name" value="DNA2/NAM7_AAA_11"/>
</dbReference>
<dbReference type="GO" id="GO:0005524">
    <property type="term" value="F:ATP binding"/>
    <property type="evidence" value="ECO:0007669"/>
    <property type="project" value="UniProtKB-KW"/>
</dbReference>
<dbReference type="SMART" id="SM00487">
    <property type="entry name" value="DEXDc"/>
    <property type="match status" value="1"/>
</dbReference>
<dbReference type="EMBL" id="SODV01000002">
    <property type="protein sequence ID" value="TDW96065.1"/>
    <property type="molecule type" value="Genomic_DNA"/>
</dbReference>
<dbReference type="PANTHER" id="PTHR43788">
    <property type="entry name" value="DNA2/NAM7 HELICASE FAMILY MEMBER"/>
    <property type="match status" value="1"/>
</dbReference>
<dbReference type="AlphaFoldDB" id="A0A4R8DF38"/>
<reference evidence="8 9" key="1">
    <citation type="submission" date="2019-03" db="EMBL/GenBank/DDBJ databases">
        <title>Genomic Encyclopedia of Type Strains, Phase IV (KMG-IV): sequencing the most valuable type-strain genomes for metagenomic binning, comparative biology and taxonomic classification.</title>
        <authorList>
            <person name="Goeker M."/>
        </authorList>
    </citation>
    <scope>NUCLEOTIDE SEQUENCE [LARGE SCALE GENOMIC DNA]</scope>
    <source>
        <strain evidence="8 9">DSM 100059</strain>
    </source>
</reference>
<comment type="caution">
    <text evidence="8">The sequence shown here is derived from an EMBL/GenBank/DDBJ whole genome shotgun (WGS) entry which is preliminary data.</text>
</comment>
<organism evidence="8 9">
    <name type="scientific">Dinghuibacter silviterrae</name>
    <dbReference type="NCBI Taxonomy" id="1539049"/>
    <lineage>
        <taxon>Bacteria</taxon>
        <taxon>Pseudomonadati</taxon>
        <taxon>Bacteroidota</taxon>
        <taxon>Chitinophagia</taxon>
        <taxon>Chitinophagales</taxon>
        <taxon>Chitinophagaceae</taxon>
        <taxon>Dinghuibacter</taxon>
    </lineage>
</organism>
<feature type="compositionally biased region" description="Low complexity" evidence="6">
    <location>
        <begin position="175"/>
        <end position="196"/>
    </location>
</feature>
<evidence type="ECO:0000256" key="6">
    <source>
        <dbReference type="SAM" id="MobiDB-lite"/>
    </source>
</evidence>
<protein>
    <submittedName>
        <fullName evidence="8">Putative DNA helicase</fullName>
    </submittedName>
</protein>
<evidence type="ECO:0000256" key="1">
    <source>
        <dbReference type="ARBA" id="ARBA00007913"/>
    </source>
</evidence>
<keyword evidence="5" id="KW-0067">ATP-binding</keyword>
<dbReference type="SUPFAM" id="SSF52540">
    <property type="entry name" value="P-loop containing nucleoside triphosphate hydrolases"/>
    <property type="match status" value="1"/>
</dbReference>
<sequence length="647" mass="71653">MDYFKALQELLLMERTEDKAAYMALVRSSSVSDRRAAGLAWYPVAIRGSEPGRGDYLILEVERTTHRDIPHQLRFGVSALFFSNHNPEEHHVEGVISYLGGDRLKITLKEEELPDWASDGKLGIDLLFDDNSYDEMLQALRRAAALVEDSRKGRLVRVLTGAEEALWDEAAHGAHGAAAAGPRPGASGAQPAAAAGLNPSQQAAVQQILSAQDLAIVHGPPGTGKTTTLVHAIKALLERDAQKILVTAPSNTAVDLLSERLSEAGISVLRLGNPARVSERLGALTLDSRMATHPSVRDIRQLKRRAVEFRDMAHKYKRQFGKAERDQRKALLDEARKIMKDVENMERYILEDLMAKTQVVAATLVGAAHYMIRDLHFGTAVIDEAGQALEPGCWIPALKADRLVLAGDHLQLPPVIKSEEAARRGLGETLMEKCVARHPQAVTLLEEQYRMHEVIMGYSSRVFYENRVRAHPLVAGRLLPGQSPLAFIDTAGCGFEERQEGNALGNPEEAAFLFKHLSRLAGELDPAAFPSIAVISPYRLQVQLLKEQLDHSPDLTPFAAYITINTIDGFQGQEKDVVYISLTRSNTDNRIGFLSEIRRMNVAMTRARKRLVVIGDSATLSQTPFYAEFIEYAQTQGEYRSAWEFME</sequence>
<feature type="domain" description="Helicase ATP-binding" evidence="7">
    <location>
        <begin position="193"/>
        <end position="448"/>
    </location>
</feature>
<keyword evidence="4 8" id="KW-0347">Helicase</keyword>
<evidence type="ECO:0000256" key="4">
    <source>
        <dbReference type="ARBA" id="ARBA00022806"/>
    </source>
</evidence>
<keyword evidence="9" id="KW-1185">Reference proteome</keyword>
<feature type="region of interest" description="Disordered" evidence="6">
    <location>
        <begin position="175"/>
        <end position="197"/>
    </location>
</feature>
<dbReference type="Pfam" id="PF13087">
    <property type="entry name" value="AAA_12"/>
    <property type="match status" value="1"/>
</dbReference>
<dbReference type="FunFam" id="3.40.50.300:FF:000326">
    <property type="entry name" value="P-loop containing nucleoside triphosphate hydrolase"/>
    <property type="match status" value="1"/>
</dbReference>
<keyword evidence="2" id="KW-0547">Nucleotide-binding</keyword>
<dbReference type="InterPro" id="IPR027417">
    <property type="entry name" value="P-loop_NTPase"/>
</dbReference>
<dbReference type="Gene3D" id="2.40.30.270">
    <property type="match status" value="1"/>
</dbReference>
<dbReference type="InterPro" id="IPR050534">
    <property type="entry name" value="Coronavir_polyprotein_1ab"/>
</dbReference>
<dbReference type="Pfam" id="PF13086">
    <property type="entry name" value="AAA_11"/>
    <property type="match status" value="1"/>
</dbReference>
<comment type="similarity">
    <text evidence="1">Belongs to the DNA2/NAM7 helicase family.</text>
</comment>